<feature type="region of interest" description="Disordered" evidence="1">
    <location>
        <begin position="1"/>
        <end position="23"/>
    </location>
</feature>
<dbReference type="Proteomes" id="UP000434957">
    <property type="component" value="Unassembled WGS sequence"/>
</dbReference>
<dbReference type="InterPro" id="IPR043502">
    <property type="entry name" value="DNA/RNA_pol_sf"/>
</dbReference>
<dbReference type="InterPro" id="IPR013103">
    <property type="entry name" value="RVT_2"/>
</dbReference>
<feature type="region of interest" description="Disordered" evidence="1">
    <location>
        <begin position="61"/>
        <end position="81"/>
    </location>
</feature>
<evidence type="ECO:0000313" key="3">
    <source>
        <dbReference type="EMBL" id="KAE9336502.1"/>
    </source>
</evidence>
<dbReference type="Pfam" id="PF07727">
    <property type="entry name" value="RVT_2"/>
    <property type="match status" value="2"/>
</dbReference>
<feature type="domain" description="Reverse transcriptase Ty1/copia-type" evidence="2">
    <location>
        <begin position="304"/>
        <end position="366"/>
    </location>
</feature>
<keyword evidence="4" id="KW-1185">Reference proteome</keyword>
<organism evidence="3 4">
    <name type="scientific">Phytophthora rubi</name>
    <dbReference type="NCBI Taxonomy" id="129364"/>
    <lineage>
        <taxon>Eukaryota</taxon>
        <taxon>Sar</taxon>
        <taxon>Stramenopiles</taxon>
        <taxon>Oomycota</taxon>
        <taxon>Peronosporomycetes</taxon>
        <taxon>Peronosporales</taxon>
        <taxon>Peronosporaceae</taxon>
        <taxon>Phytophthora</taxon>
    </lineage>
</organism>
<evidence type="ECO:0000256" key="1">
    <source>
        <dbReference type="SAM" id="MobiDB-lite"/>
    </source>
</evidence>
<reference evidence="3 4" key="1">
    <citation type="submission" date="2018-08" db="EMBL/GenBank/DDBJ databases">
        <title>Genomic investigation of the strawberry pathogen Phytophthora fragariae indicates pathogenicity is determined by transcriptional variation in three key races.</title>
        <authorList>
            <person name="Adams T.M."/>
            <person name="Armitage A.D."/>
            <person name="Sobczyk M.K."/>
            <person name="Bates H.J."/>
            <person name="Dunwell J.M."/>
            <person name="Nellist C.F."/>
            <person name="Harrison R.J."/>
        </authorList>
    </citation>
    <scope>NUCLEOTIDE SEQUENCE [LARGE SCALE GENOMIC DNA]</scope>
    <source>
        <strain evidence="3 4">SCRP333</strain>
    </source>
</reference>
<sequence length="368" mass="41447">MTEVEGDDKDRDEDVAAPHVHAPCRGQSQTLTVFNDEVVPLQHEVTTETAIVPAPSHSMITRSRTRNVEETTDPEEAEGPKKQIVAPSAIGTKRQEVNQARVKPSDELIAINGGQLMAATEEVPKTYAEATTRQDQDEWKKAIASELDSLIANKTWKLVPKPTHQRPIGCCWVFALKRDEKGRVVRYKARLVAKEYSQRYGIDYEETYSPVAYLNSVRAMLAKCGADGMEIEQCDVDTAFLYGKLEEEIYMKLPKGCWTWLVLKARTTSSACCCRVCMDSSRHRVFRRKRSISTSRVWYLSLLTVYTRGEGDDECIVCLYVDDMLIASRQKPVIASIKAVIAEKFRIKDLGRARFILGIRHGAQNAGQ</sequence>
<dbReference type="EMBL" id="QXFT01000753">
    <property type="protein sequence ID" value="KAE9336502.1"/>
    <property type="molecule type" value="Genomic_DNA"/>
</dbReference>
<gene>
    <name evidence="3" type="ORF">PR003_g12482</name>
</gene>
<feature type="domain" description="Reverse transcriptase Ty1/copia-type" evidence="2">
    <location>
        <begin position="153"/>
        <end position="257"/>
    </location>
</feature>
<name>A0A6A4FI78_9STRA</name>
<accession>A0A6A4FI78</accession>
<protein>
    <recommendedName>
        <fullName evidence="2">Reverse transcriptase Ty1/copia-type domain-containing protein</fullName>
    </recommendedName>
</protein>
<dbReference type="SUPFAM" id="SSF56672">
    <property type="entry name" value="DNA/RNA polymerases"/>
    <property type="match status" value="1"/>
</dbReference>
<evidence type="ECO:0000313" key="4">
    <source>
        <dbReference type="Proteomes" id="UP000434957"/>
    </source>
</evidence>
<evidence type="ECO:0000259" key="2">
    <source>
        <dbReference type="Pfam" id="PF07727"/>
    </source>
</evidence>
<proteinExistence type="predicted"/>
<dbReference type="AlphaFoldDB" id="A0A6A4FI78"/>
<comment type="caution">
    <text evidence="3">The sequence shown here is derived from an EMBL/GenBank/DDBJ whole genome shotgun (WGS) entry which is preliminary data.</text>
</comment>